<feature type="region of interest" description="Disordered" evidence="1">
    <location>
        <begin position="440"/>
        <end position="467"/>
    </location>
</feature>
<organism evidence="2 3">
    <name type="scientific">Botryobasidium botryosum (strain FD-172 SS1)</name>
    <dbReference type="NCBI Taxonomy" id="930990"/>
    <lineage>
        <taxon>Eukaryota</taxon>
        <taxon>Fungi</taxon>
        <taxon>Dikarya</taxon>
        <taxon>Basidiomycota</taxon>
        <taxon>Agaricomycotina</taxon>
        <taxon>Agaricomycetes</taxon>
        <taxon>Cantharellales</taxon>
        <taxon>Botryobasidiaceae</taxon>
        <taxon>Botryobasidium</taxon>
    </lineage>
</organism>
<dbReference type="EMBL" id="KL198042">
    <property type="protein sequence ID" value="KDQ13679.1"/>
    <property type="molecule type" value="Genomic_DNA"/>
</dbReference>
<dbReference type="Proteomes" id="UP000027195">
    <property type="component" value="Unassembled WGS sequence"/>
</dbReference>
<gene>
    <name evidence="2" type="ORF">BOTBODRAFT_146063</name>
</gene>
<protein>
    <submittedName>
        <fullName evidence="2">Uncharacterized protein</fullName>
    </submittedName>
</protein>
<evidence type="ECO:0000313" key="2">
    <source>
        <dbReference type="EMBL" id="KDQ13679.1"/>
    </source>
</evidence>
<keyword evidence="3" id="KW-1185">Reference proteome</keyword>
<accession>A0A067MDN3</accession>
<evidence type="ECO:0000256" key="1">
    <source>
        <dbReference type="SAM" id="MobiDB-lite"/>
    </source>
</evidence>
<feature type="compositionally biased region" description="Low complexity" evidence="1">
    <location>
        <begin position="451"/>
        <end position="460"/>
    </location>
</feature>
<dbReference type="InParanoid" id="A0A067MDN3"/>
<dbReference type="AlphaFoldDB" id="A0A067MDN3"/>
<name>A0A067MDN3_BOTB1</name>
<reference evidence="3" key="1">
    <citation type="journal article" date="2014" name="Proc. Natl. Acad. Sci. U.S.A.">
        <title>Extensive sampling of basidiomycete genomes demonstrates inadequacy of the white-rot/brown-rot paradigm for wood decay fungi.</title>
        <authorList>
            <person name="Riley R."/>
            <person name="Salamov A.A."/>
            <person name="Brown D.W."/>
            <person name="Nagy L.G."/>
            <person name="Floudas D."/>
            <person name="Held B.W."/>
            <person name="Levasseur A."/>
            <person name="Lombard V."/>
            <person name="Morin E."/>
            <person name="Otillar R."/>
            <person name="Lindquist E.A."/>
            <person name="Sun H."/>
            <person name="LaButti K.M."/>
            <person name="Schmutz J."/>
            <person name="Jabbour D."/>
            <person name="Luo H."/>
            <person name="Baker S.E."/>
            <person name="Pisabarro A.G."/>
            <person name="Walton J.D."/>
            <person name="Blanchette R.A."/>
            <person name="Henrissat B."/>
            <person name="Martin F."/>
            <person name="Cullen D."/>
            <person name="Hibbett D.S."/>
            <person name="Grigoriev I.V."/>
        </authorList>
    </citation>
    <scope>NUCLEOTIDE SEQUENCE [LARGE SCALE GENOMIC DNA]</scope>
    <source>
        <strain evidence="3">FD-172 SS1</strain>
    </source>
</reference>
<sequence>MKLKSTTEDAARSGPKMRAVEEWCKDQQTFDPRARINAPCTEKPGFTTCFDGHRQAGSNHLLSSKLSEDLCYILSRPTIGHRSEPRTQCSREEFERGKVQLDRDYRARGLSGRKAPDDVDDAICRTRALTAEAIAAVLRTFVDAGHDSTTAQLTNSQLRQCGVYVDEDDEEVEEEHSAPAPYPYPHILQELQCRGGFYAFEWQTWDDLNERAELNHGHGDNNAERDAEAEPLNLGHRRARSNISICLSDISEDLCYVMYPWTNGHYPKSGERVNPKHLVDSHKVEETKQDAVGERSPEGLSFGTSRELIDRCNGTSAEMSDSCLRECGVFVDEEEAEESGGVDGASRYTLAADFVEEEGPRQLPPRVQCSTESRDAVECHLSEQHAVSGAPSIENVNLSTTTPARARPEHADPAAGGSRPIPFNILTPPHTDPKLALSHTHELTGSPSPIPISYSNSPSRRPGRGLGLRSFFGRHERKTSIREARMAMEKLTLGR</sequence>
<evidence type="ECO:0000313" key="3">
    <source>
        <dbReference type="Proteomes" id="UP000027195"/>
    </source>
</evidence>
<proteinExistence type="predicted"/>
<dbReference type="HOGENOM" id="CLU_550907_0_0_1"/>